<accession>A0A0C3C7G7</accession>
<dbReference type="OrthoDB" id="5231159at2759"/>
<dbReference type="PROSITE" id="PS01360">
    <property type="entry name" value="ZF_MYND_1"/>
    <property type="match status" value="1"/>
</dbReference>
<keyword evidence="2 4" id="KW-0863">Zinc-finger</keyword>
<evidence type="ECO:0000313" key="7">
    <source>
        <dbReference type="Proteomes" id="UP000053424"/>
    </source>
</evidence>
<organism evidence="6 7">
    <name type="scientific">Hebeloma cylindrosporum</name>
    <dbReference type="NCBI Taxonomy" id="76867"/>
    <lineage>
        <taxon>Eukaryota</taxon>
        <taxon>Fungi</taxon>
        <taxon>Dikarya</taxon>
        <taxon>Basidiomycota</taxon>
        <taxon>Agaricomycotina</taxon>
        <taxon>Agaricomycetes</taxon>
        <taxon>Agaricomycetidae</taxon>
        <taxon>Agaricales</taxon>
        <taxon>Agaricineae</taxon>
        <taxon>Hymenogastraceae</taxon>
        <taxon>Hebeloma</taxon>
    </lineage>
</organism>
<name>A0A0C3C7G7_HEBCY</name>
<proteinExistence type="predicted"/>
<dbReference type="AlphaFoldDB" id="A0A0C3C7G7"/>
<dbReference type="InterPro" id="IPR002893">
    <property type="entry name" value="Znf_MYND"/>
</dbReference>
<evidence type="ECO:0000256" key="4">
    <source>
        <dbReference type="PROSITE-ProRule" id="PRU00134"/>
    </source>
</evidence>
<keyword evidence="3" id="KW-0862">Zinc</keyword>
<evidence type="ECO:0000259" key="5">
    <source>
        <dbReference type="PROSITE" id="PS50865"/>
    </source>
</evidence>
<reference evidence="6 7" key="1">
    <citation type="submission" date="2014-04" db="EMBL/GenBank/DDBJ databases">
        <authorList>
            <consortium name="DOE Joint Genome Institute"/>
            <person name="Kuo A."/>
            <person name="Gay G."/>
            <person name="Dore J."/>
            <person name="Kohler A."/>
            <person name="Nagy L.G."/>
            <person name="Floudas D."/>
            <person name="Copeland A."/>
            <person name="Barry K.W."/>
            <person name="Cichocki N."/>
            <person name="Veneault-Fourrey C."/>
            <person name="LaButti K."/>
            <person name="Lindquist E.A."/>
            <person name="Lipzen A."/>
            <person name="Lundell T."/>
            <person name="Morin E."/>
            <person name="Murat C."/>
            <person name="Sun H."/>
            <person name="Tunlid A."/>
            <person name="Henrissat B."/>
            <person name="Grigoriev I.V."/>
            <person name="Hibbett D.S."/>
            <person name="Martin F."/>
            <person name="Nordberg H.P."/>
            <person name="Cantor M.N."/>
            <person name="Hua S.X."/>
        </authorList>
    </citation>
    <scope>NUCLEOTIDE SEQUENCE [LARGE SCALE GENOMIC DNA]</scope>
    <source>
        <strain evidence="7">h7</strain>
    </source>
</reference>
<evidence type="ECO:0000256" key="3">
    <source>
        <dbReference type="ARBA" id="ARBA00022833"/>
    </source>
</evidence>
<evidence type="ECO:0000313" key="6">
    <source>
        <dbReference type="EMBL" id="KIM40144.1"/>
    </source>
</evidence>
<dbReference type="EMBL" id="KN831783">
    <property type="protein sequence ID" value="KIM40144.1"/>
    <property type="molecule type" value="Genomic_DNA"/>
</dbReference>
<dbReference type="SUPFAM" id="SSF144232">
    <property type="entry name" value="HIT/MYND zinc finger-like"/>
    <property type="match status" value="1"/>
</dbReference>
<sequence length="232" mass="25563">MDAKSKTESSPHWKGQSRVLKLCHWCAKKQDPKQKQFQACGRCKEVIYCSKECQVASWPLHKEPCKASVNSKNAAAADPSAANAVAKFKKWHSLHLGPLRHAIICALDLGRNPAALDDNLLFIEIRLKANHSDLPPKRQYEPVGGFTLTMAETREMLGNLGGGPLLDSLKDANAHMKKKGGLGVAAVLLQTNDNVDMVKIVLPSPAVAKQVQEADNWGEEWLQHLRKAMESD</sequence>
<keyword evidence="1" id="KW-0479">Metal-binding</keyword>
<dbReference type="PROSITE" id="PS50865">
    <property type="entry name" value="ZF_MYND_2"/>
    <property type="match status" value="1"/>
</dbReference>
<feature type="domain" description="MYND-type" evidence="5">
    <location>
        <begin position="23"/>
        <end position="65"/>
    </location>
</feature>
<evidence type="ECO:0000256" key="1">
    <source>
        <dbReference type="ARBA" id="ARBA00022723"/>
    </source>
</evidence>
<protein>
    <recommendedName>
        <fullName evidence="5">MYND-type domain-containing protein</fullName>
    </recommendedName>
</protein>
<keyword evidence="7" id="KW-1185">Reference proteome</keyword>
<dbReference type="Gene3D" id="6.10.140.2220">
    <property type="match status" value="1"/>
</dbReference>
<evidence type="ECO:0000256" key="2">
    <source>
        <dbReference type="ARBA" id="ARBA00022771"/>
    </source>
</evidence>
<gene>
    <name evidence="6" type="ORF">M413DRAFT_446302</name>
</gene>
<dbReference type="HOGENOM" id="CLU_104711_0_0_1"/>
<reference evidence="7" key="2">
    <citation type="submission" date="2015-01" db="EMBL/GenBank/DDBJ databases">
        <title>Evolutionary Origins and Diversification of the Mycorrhizal Mutualists.</title>
        <authorList>
            <consortium name="DOE Joint Genome Institute"/>
            <consortium name="Mycorrhizal Genomics Consortium"/>
            <person name="Kohler A."/>
            <person name="Kuo A."/>
            <person name="Nagy L.G."/>
            <person name="Floudas D."/>
            <person name="Copeland A."/>
            <person name="Barry K.W."/>
            <person name="Cichocki N."/>
            <person name="Veneault-Fourrey C."/>
            <person name="LaButti K."/>
            <person name="Lindquist E.A."/>
            <person name="Lipzen A."/>
            <person name="Lundell T."/>
            <person name="Morin E."/>
            <person name="Murat C."/>
            <person name="Riley R."/>
            <person name="Ohm R."/>
            <person name="Sun H."/>
            <person name="Tunlid A."/>
            <person name="Henrissat B."/>
            <person name="Grigoriev I.V."/>
            <person name="Hibbett D.S."/>
            <person name="Martin F."/>
        </authorList>
    </citation>
    <scope>NUCLEOTIDE SEQUENCE [LARGE SCALE GENOMIC DNA]</scope>
    <source>
        <strain evidence="7">h7</strain>
    </source>
</reference>
<dbReference type="GO" id="GO:0008270">
    <property type="term" value="F:zinc ion binding"/>
    <property type="evidence" value="ECO:0007669"/>
    <property type="project" value="UniProtKB-KW"/>
</dbReference>
<dbReference type="Proteomes" id="UP000053424">
    <property type="component" value="Unassembled WGS sequence"/>
</dbReference>
<dbReference type="Pfam" id="PF01753">
    <property type="entry name" value="zf-MYND"/>
    <property type="match status" value="1"/>
</dbReference>